<dbReference type="RefSeq" id="WP_137098635.1">
    <property type="nucleotide sequence ID" value="NZ_CP039865.1"/>
</dbReference>
<dbReference type="InterPro" id="IPR031571">
    <property type="entry name" value="RcpC_dom"/>
</dbReference>
<dbReference type="OrthoDB" id="163768at2"/>
<keyword evidence="3" id="KW-1185">Reference proteome</keyword>
<evidence type="ECO:0000313" key="2">
    <source>
        <dbReference type="EMBL" id="QCK85301.1"/>
    </source>
</evidence>
<dbReference type="Proteomes" id="UP000298588">
    <property type="component" value="Chromosome"/>
</dbReference>
<dbReference type="Pfam" id="PF08666">
    <property type="entry name" value="SAF"/>
    <property type="match status" value="1"/>
</dbReference>
<organism evidence="2 3">
    <name type="scientific">Phreatobacter aquaticus</name>
    <dbReference type="NCBI Taxonomy" id="2570229"/>
    <lineage>
        <taxon>Bacteria</taxon>
        <taxon>Pseudomonadati</taxon>
        <taxon>Pseudomonadota</taxon>
        <taxon>Alphaproteobacteria</taxon>
        <taxon>Hyphomicrobiales</taxon>
        <taxon>Phreatobacteraceae</taxon>
        <taxon>Phreatobacter</taxon>
    </lineage>
</organism>
<dbReference type="KEGG" id="paqt:E8L99_05670"/>
<feature type="domain" description="SAF" evidence="1">
    <location>
        <begin position="49"/>
        <end position="120"/>
    </location>
</feature>
<dbReference type="EMBL" id="CP039865">
    <property type="protein sequence ID" value="QCK85301.1"/>
    <property type="molecule type" value="Genomic_DNA"/>
</dbReference>
<dbReference type="Pfam" id="PF16976">
    <property type="entry name" value="RcpC"/>
    <property type="match status" value="1"/>
</dbReference>
<reference evidence="2 3" key="1">
    <citation type="submission" date="2019-04" db="EMBL/GenBank/DDBJ databases">
        <title>Phreatobacter aquaticus sp. nov.</title>
        <authorList>
            <person name="Choi A."/>
            <person name="Baek K."/>
        </authorList>
    </citation>
    <scope>NUCLEOTIDE SEQUENCE [LARGE SCALE GENOMIC DNA]</scope>
    <source>
        <strain evidence="2 3">NMCR1094</strain>
    </source>
</reference>
<name>A0A4D7QF88_9HYPH</name>
<evidence type="ECO:0000313" key="3">
    <source>
        <dbReference type="Proteomes" id="UP000298588"/>
    </source>
</evidence>
<dbReference type="CDD" id="cd11614">
    <property type="entry name" value="SAF_CpaB_FlgA_like"/>
    <property type="match status" value="1"/>
</dbReference>
<gene>
    <name evidence="2" type="primary">cpaB</name>
    <name evidence="2" type="ORF">E8L99_05670</name>
</gene>
<dbReference type="InterPro" id="IPR013974">
    <property type="entry name" value="SAF"/>
</dbReference>
<dbReference type="AlphaFoldDB" id="A0A4D7QF88"/>
<sequence>MRLKPAQIVVIAVALGAGGTAAMLMGGRRAPAPMVEQAAPVAAPEIKTVDVLVANADVPMGKVLTAGDVIWRRWPEEAGSSNFIIRRSGENGTAAMEETLGSIARSTFVQGEPIRPNRLIKGSRGFMSAILTPGMRAVAAPVDDPSRGAGAFILPNDRVDVILARRTANAAAQAEGMTHTTSTVLRNIRVLAVDQAVEERNGEKTIVGRTVTLELTASQAETLALSRELGTLSLALRSLADSAAANLAGEAGADGEPMFGAQDGRMTIVRHGVRSVTGAQGAE</sequence>
<dbReference type="InterPro" id="IPR017592">
    <property type="entry name" value="Pilus_assmbl_Flp-typ_CpaB"/>
</dbReference>
<protein>
    <submittedName>
        <fullName evidence="2">Flp pilus assembly protein CpaB</fullName>
    </submittedName>
</protein>
<dbReference type="SMART" id="SM00858">
    <property type="entry name" value="SAF"/>
    <property type="match status" value="1"/>
</dbReference>
<dbReference type="NCBIfam" id="TIGR03177">
    <property type="entry name" value="pilus_cpaB"/>
    <property type="match status" value="1"/>
</dbReference>
<proteinExistence type="predicted"/>
<evidence type="ECO:0000259" key="1">
    <source>
        <dbReference type="SMART" id="SM00858"/>
    </source>
</evidence>
<accession>A0A4D7QF88</accession>